<feature type="non-terminal residue" evidence="21">
    <location>
        <position position="475"/>
    </location>
</feature>
<dbReference type="SMART" id="SM00483">
    <property type="entry name" value="POLXc"/>
    <property type="match status" value="1"/>
</dbReference>
<keyword evidence="14" id="KW-0456">Lyase</keyword>
<evidence type="ECO:0000256" key="18">
    <source>
        <dbReference type="RuleBase" id="RU366014"/>
    </source>
</evidence>
<dbReference type="SMART" id="SM00292">
    <property type="entry name" value="BRCT"/>
    <property type="match status" value="1"/>
</dbReference>
<feature type="region of interest" description="Disordered" evidence="19">
    <location>
        <begin position="1"/>
        <end position="32"/>
    </location>
</feature>
<reference evidence="21 22" key="1">
    <citation type="submission" date="2019-09" db="EMBL/GenBank/DDBJ databases">
        <title>Bird 10,000 Genomes (B10K) Project - Family phase.</title>
        <authorList>
            <person name="Zhang G."/>
        </authorList>
    </citation>
    <scope>NUCLEOTIDE SEQUENCE [LARGE SCALE GENOMIC DNA]</scope>
    <source>
        <strain evidence="21">B10K-DU-002-20</strain>
        <tissue evidence="21">Muscle</tissue>
    </source>
</reference>
<dbReference type="PROSITE" id="PS00522">
    <property type="entry name" value="DNA_POLYMERASE_X"/>
    <property type="match status" value="1"/>
</dbReference>
<dbReference type="Pfam" id="PF00533">
    <property type="entry name" value="BRCT"/>
    <property type="match status" value="1"/>
</dbReference>
<keyword evidence="7" id="KW-0235">DNA replication</keyword>
<dbReference type="SUPFAM" id="SSF81301">
    <property type="entry name" value="Nucleotidyltransferase"/>
    <property type="match status" value="1"/>
</dbReference>
<dbReference type="FunFam" id="3.30.460.10:FF:000020">
    <property type="entry name" value="DNA polymerase lambda"/>
    <property type="match status" value="1"/>
</dbReference>
<gene>
    <name evidence="21" type="primary">Poll</name>
    <name evidence="21" type="ORF">CERBRA_R12434</name>
</gene>
<dbReference type="FunFam" id="1.10.150.110:FF:000004">
    <property type="entry name" value="DNA polymerase lambda"/>
    <property type="match status" value="1"/>
</dbReference>
<dbReference type="InterPro" id="IPR043519">
    <property type="entry name" value="NT_sf"/>
</dbReference>
<dbReference type="Pfam" id="PF14792">
    <property type="entry name" value="DNA_pol_B_palm"/>
    <property type="match status" value="1"/>
</dbReference>
<evidence type="ECO:0000256" key="8">
    <source>
        <dbReference type="ARBA" id="ARBA00022723"/>
    </source>
</evidence>
<dbReference type="PRINTS" id="PR00869">
    <property type="entry name" value="DNAPOLX"/>
</dbReference>
<evidence type="ECO:0000259" key="20">
    <source>
        <dbReference type="PROSITE" id="PS50172"/>
    </source>
</evidence>
<keyword evidence="11" id="KW-0238">DNA-binding</keyword>
<dbReference type="InterPro" id="IPR028207">
    <property type="entry name" value="DNA_pol_B_palm_palm"/>
</dbReference>
<comment type="catalytic activity">
    <reaction evidence="16 18">
        <text>DNA(n) + a 2'-deoxyribonucleoside 5'-triphosphate = DNA(n+1) + diphosphate</text>
        <dbReference type="Rhea" id="RHEA:22508"/>
        <dbReference type="Rhea" id="RHEA-COMP:17339"/>
        <dbReference type="Rhea" id="RHEA-COMP:17340"/>
        <dbReference type="ChEBI" id="CHEBI:33019"/>
        <dbReference type="ChEBI" id="CHEBI:61560"/>
        <dbReference type="ChEBI" id="CHEBI:173112"/>
        <dbReference type="EC" id="2.7.7.7"/>
    </reaction>
</comment>
<evidence type="ECO:0000256" key="9">
    <source>
        <dbReference type="ARBA" id="ARBA00022763"/>
    </source>
</evidence>
<dbReference type="InterPro" id="IPR018944">
    <property type="entry name" value="DNA_pol_lambd_fingers_domain"/>
</dbReference>
<keyword evidence="5 18" id="KW-0808">Transferase</keyword>
<evidence type="ECO:0000313" key="21">
    <source>
        <dbReference type="EMBL" id="NXO94302.1"/>
    </source>
</evidence>
<dbReference type="AlphaFoldDB" id="A0A7L1W9A4"/>
<dbReference type="GO" id="GO:0046872">
    <property type="term" value="F:metal ion binding"/>
    <property type="evidence" value="ECO:0007669"/>
    <property type="project" value="UniProtKB-UniRule"/>
</dbReference>
<dbReference type="CDD" id="cd00141">
    <property type="entry name" value="NT_POLXc"/>
    <property type="match status" value="1"/>
</dbReference>
<evidence type="ECO:0000256" key="7">
    <source>
        <dbReference type="ARBA" id="ARBA00022705"/>
    </source>
</evidence>
<dbReference type="EMBL" id="VXBV01003578">
    <property type="protein sequence ID" value="NXO94302.1"/>
    <property type="molecule type" value="Genomic_DNA"/>
</dbReference>
<dbReference type="PROSITE" id="PS50172">
    <property type="entry name" value="BRCT"/>
    <property type="match status" value="1"/>
</dbReference>
<dbReference type="PANTHER" id="PTHR11276">
    <property type="entry name" value="DNA POLYMERASE TYPE-X FAMILY MEMBER"/>
    <property type="match status" value="1"/>
</dbReference>
<keyword evidence="22" id="KW-1185">Reference proteome</keyword>
<dbReference type="EC" id="2.7.7.7" evidence="18"/>
<dbReference type="Proteomes" id="UP000536092">
    <property type="component" value="Unassembled WGS sequence"/>
</dbReference>
<keyword evidence="10 18" id="KW-0239">DNA-directed DNA polymerase</keyword>
<dbReference type="OrthoDB" id="205514at2759"/>
<evidence type="ECO:0000256" key="6">
    <source>
        <dbReference type="ARBA" id="ARBA00022695"/>
    </source>
</evidence>
<comment type="caution">
    <text evidence="21">The sequence shown here is derived from an EMBL/GenBank/DDBJ whole genome shotgun (WGS) entry which is preliminary data.</text>
</comment>
<dbReference type="Gene3D" id="1.10.150.20">
    <property type="entry name" value="5' to 3' exonuclease, C-terminal subdomain"/>
    <property type="match status" value="1"/>
</dbReference>
<accession>A0A7L1W9A4</accession>
<keyword evidence="9 18" id="KW-0227">DNA damage</keyword>
<dbReference type="Gene3D" id="3.30.460.10">
    <property type="entry name" value="Beta Polymerase, domain 2"/>
    <property type="match status" value="1"/>
</dbReference>
<feature type="non-terminal residue" evidence="21">
    <location>
        <position position="1"/>
    </location>
</feature>
<evidence type="ECO:0000256" key="16">
    <source>
        <dbReference type="ARBA" id="ARBA00049244"/>
    </source>
</evidence>
<dbReference type="GO" id="GO:0006303">
    <property type="term" value="P:double-strand break repair via nonhomologous end joining"/>
    <property type="evidence" value="ECO:0007669"/>
    <property type="project" value="TreeGrafter"/>
</dbReference>
<comment type="function">
    <text evidence="18">DNA polymerase that functions in several pathways of DNA repair. Involved in base excision repair (BER) responsible for repair of lesions that give rise to abasic (AP) sites in DNA. Also contributes to DNA double-strand break repair by non-homologous end joining and homologous recombination. Has both template-dependent and template-independent (terminal transferase) DNA polymerase activities. Has also a 5'-deoxyribose-5-phosphate lyase (dRP lyase) activity.</text>
</comment>
<dbReference type="GO" id="GO:0003887">
    <property type="term" value="F:DNA-directed DNA polymerase activity"/>
    <property type="evidence" value="ECO:0007669"/>
    <property type="project" value="UniProtKB-UniRule"/>
</dbReference>
<evidence type="ECO:0000256" key="12">
    <source>
        <dbReference type="ARBA" id="ARBA00023204"/>
    </source>
</evidence>
<feature type="active site" description="Nucleophile; Schiff-base intermediate with DNA; for 5'-dRP lyase activity" evidence="17">
    <location>
        <position position="332"/>
    </location>
</feature>
<keyword evidence="13" id="KW-0464">Manganese</keyword>
<evidence type="ECO:0000256" key="1">
    <source>
        <dbReference type="ARBA" id="ARBA00001936"/>
    </source>
</evidence>
<dbReference type="GO" id="GO:0003677">
    <property type="term" value="F:DNA binding"/>
    <property type="evidence" value="ECO:0007669"/>
    <property type="project" value="UniProtKB-UniRule"/>
</dbReference>
<protein>
    <recommendedName>
        <fullName evidence="18">DNA polymerase</fullName>
        <ecNumber evidence="18">2.7.7.7</ecNumber>
    </recommendedName>
</protein>
<keyword evidence="6 18" id="KW-0548">Nucleotidyltransferase</keyword>
<evidence type="ECO:0000256" key="2">
    <source>
        <dbReference type="ARBA" id="ARBA00004123"/>
    </source>
</evidence>
<dbReference type="InterPro" id="IPR010996">
    <property type="entry name" value="HHH_MUS81"/>
</dbReference>
<organism evidence="21 22">
    <name type="scientific">Certhia brachydactyla</name>
    <name type="common">short-toed tree-creeper</name>
    <dbReference type="NCBI Taxonomy" id="73330"/>
    <lineage>
        <taxon>Eukaryota</taxon>
        <taxon>Metazoa</taxon>
        <taxon>Chordata</taxon>
        <taxon>Craniata</taxon>
        <taxon>Vertebrata</taxon>
        <taxon>Euteleostomi</taxon>
        <taxon>Archelosauria</taxon>
        <taxon>Archosauria</taxon>
        <taxon>Dinosauria</taxon>
        <taxon>Saurischia</taxon>
        <taxon>Theropoda</taxon>
        <taxon>Coelurosauria</taxon>
        <taxon>Aves</taxon>
        <taxon>Neognathae</taxon>
        <taxon>Neoaves</taxon>
        <taxon>Telluraves</taxon>
        <taxon>Australaves</taxon>
        <taxon>Passeriformes</taxon>
        <taxon>Certhiidae</taxon>
        <taxon>Certhiinae</taxon>
        <taxon>Certhia</taxon>
    </lineage>
</organism>
<dbReference type="InterPro" id="IPR036420">
    <property type="entry name" value="BRCT_dom_sf"/>
</dbReference>
<evidence type="ECO:0000256" key="13">
    <source>
        <dbReference type="ARBA" id="ARBA00023211"/>
    </source>
</evidence>
<comment type="similarity">
    <text evidence="3 18">Belongs to the DNA polymerase type-X family.</text>
</comment>
<dbReference type="Pfam" id="PF14716">
    <property type="entry name" value="HHH_8"/>
    <property type="match status" value="1"/>
</dbReference>
<dbReference type="SUPFAM" id="SSF52113">
    <property type="entry name" value="BRCT domain"/>
    <property type="match status" value="1"/>
</dbReference>
<keyword evidence="15 18" id="KW-0539">Nucleus</keyword>
<dbReference type="GO" id="GO:0005634">
    <property type="term" value="C:nucleus"/>
    <property type="evidence" value="ECO:0007669"/>
    <property type="project" value="UniProtKB-SubCell"/>
</dbReference>
<dbReference type="FunFam" id="3.40.50.10190:FF:000031">
    <property type="entry name" value="DNA polymerase"/>
    <property type="match status" value="1"/>
</dbReference>
<dbReference type="InterPro" id="IPR002054">
    <property type="entry name" value="DNA-dir_DNA_pol_X"/>
</dbReference>
<evidence type="ECO:0000313" key="22">
    <source>
        <dbReference type="Proteomes" id="UP000536092"/>
    </source>
</evidence>
<dbReference type="PRINTS" id="PR00870">
    <property type="entry name" value="DNAPOLXBETA"/>
</dbReference>
<dbReference type="InterPro" id="IPR022312">
    <property type="entry name" value="DNA_pol_X"/>
</dbReference>
<dbReference type="Gene3D" id="3.40.50.10190">
    <property type="entry name" value="BRCT domain"/>
    <property type="match status" value="1"/>
</dbReference>
<evidence type="ECO:0000256" key="17">
    <source>
        <dbReference type="PIRSR" id="PIRSR622312-50"/>
    </source>
</evidence>
<dbReference type="Pfam" id="PF10391">
    <property type="entry name" value="DNA_pol_lambd_f"/>
    <property type="match status" value="1"/>
</dbReference>
<evidence type="ECO:0000256" key="11">
    <source>
        <dbReference type="ARBA" id="ARBA00023125"/>
    </source>
</evidence>
<evidence type="ECO:0000256" key="19">
    <source>
        <dbReference type="SAM" id="MobiDB-lite"/>
    </source>
</evidence>
<dbReference type="FunFam" id="1.10.150.20:FF:000010">
    <property type="entry name" value="DNA polymerase lambda"/>
    <property type="match status" value="1"/>
</dbReference>
<comment type="subcellular location">
    <subcellularLocation>
        <location evidence="2 18">Nucleus</location>
    </subcellularLocation>
</comment>
<evidence type="ECO:0000256" key="15">
    <source>
        <dbReference type="ARBA" id="ARBA00023242"/>
    </source>
</evidence>
<keyword evidence="8" id="KW-0479">Metal-binding</keyword>
<sequence>MEPRGIVKAFPKRKKVRDDSGKSIPPKIPKEEGTEIPEEWLKPVIAYVLRAGIGQARAEIFHRQIVQNGGVVHSQLSSEVTHVIVAEDMDCDRAFRLLRLTKLPPGLQLVKASWLSACIRDQKLLNTAGYGVFIPHRYAKCHTAIPPWEMGTPVSKAVYKASVRLSTSIPFCSLPEAEAHYVPMLPPDELKVSQHALILTWLFSDLSLKKYSDDEDSEGEDAGVTQGDLEALISGRYPVKSSEEISDSSYTVAQPSSKWVCAQSSNTKKENHNQCITEKLEVLAKAYSVQGDKWRALGYSKAINALKSYHKPVTSYQEACKIPGIGKRMAEKILEILESGHLRKLDHISESVPVLELFSSIWGAGVKTAQMWYQQGFRTLDDIRTKATLTSQQAVGLKHYTDFLERMPREEAAEIEQTVRQAALALKPGLVCVACGSYRRGKATCGDVDVLVTHPDGQSHRGVFSKLLNSLRRSG</sequence>
<proteinExistence type="inferred from homology"/>
<dbReference type="GO" id="GO:0006260">
    <property type="term" value="P:DNA replication"/>
    <property type="evidence" value="ECO:0007669"/>
    <property type="project" value="UniProtKB-KW"/>
</dbReference>
<dbReference type="InterPro" id="IPR001357">
    <property type="entry name" value="BRCT_dom"/>
</dbReference>
<dbReference type="SUPFAM" id="SSF47802">
    <property type="entry name" value="DNA polymerase beta, N-terminal domain-like"/>
    <property type="match status" value="1"/>
</dbReference>
<dbReference type="InterPro" id="IPR019843">
    <property type="entry name" value="DNA_pol-X_BS"/>
</dbReference>
<evidence type="ECO:0000256" key="3">
    <source>
        <dbReference type="ARBA" id="ARBA00008323"/>
    </source>
</evidence>
<dbReference type="InterPro" id="IPR027421">
    <property type="entry name" value="DNA_pol_lamdba_lyase_dom_sf"/>
</dbReference>
<feature type="domain" description="BRCT" evidence="20">
    <location>
        <begin position="36"/>
        <end position="132"/>
    </location>
</feature>
<evidence type="ECO:0000256" key="10">
    <source>
        <dbReference type="ARBA" id="ARBA00022932"/>
    </source>
</evidence>
<evidence type="ECO:0000256" key="14">
    <source>
        <dbReference type="ARBA" id="ARBA00023239"/>
    </source>
</evidence>
<keyword evidence="12 18" id="KW-0234">DNA repair</keyword>
<name>A0A7L1W9A4_9PASS</name>
<dbReference type="PANTHER" id="PTHR11276:SF28">
    <property type="entry name" value="DNA POLYMERASE LAMBDA"/>
    <property type="match status" value="1"/>
</dbReference>
<comment type="cofactor">
    <cofactor evidence="1">
        <name>Mn(2+)</name>
        <dbReference type="ChEBI" id="CHEBI:29035"/>
    </cofactor>
</comment>
<dbReference type="InterPro" id="IPR002008">
    <property type="entry name" value="DNA_pol_X_beta-like"/>
</dbReference>
<dbReference type="SUPFAM" id="SSF81585">
    <property type="entry name" value="PsbU/PolX domain-like"/>
    <property type="match status" value="1"/>
</dbReference>
<evidence type="ECO:0000256" key="4">
    <source>
        <dbReference type="ARBA" id="ARBA00022634"/>
    </source>
</evidence>
<keyword evidence="4" id="KW-0237">DNA synthesis</keyword>
<evidence type="ECO:0000256" key="5">
    <source>
        <dbReference type="ARBA" id="ARBA00022679"/>
    </source>
</evidence>
<dbReference type="Gene3D" id="1.10.150.110">
    <property type="entry name" value="DNA polymerase beta, N-terminal domain-like"/>
    <property type="match status" value="1"/>
</dbReference>
<dbReference type="GO" id="GO:0016829">
    <property type="term" value="F:lyase activity"/>
    <property type="evidence" value="ECO:0007669"/>
    <property type="project" value="UniProtKB-KW"/>
</dbReference>